<accession>A0A1F6AHF1</accession>
<protein>
    <submittedName>
        <fullName evidence="1">Uncharacterized protein</fullName>
    </submittedName>
</protein>
<name>A0A1F6AHF1_9BACT</name>
<dbReference type="STRING" id="1798392.A3A79_02465"/>
<comment type="caution">
    <text evidence="1">The sequence shown here is derived from an EMBL/GenBank/DDBJ whole genome shotgun (WGS) entry which is preliminary data.</text>
</comment>
<organism evidence="1 2">
    <name type="scientific">Candidatus Gottesmanbacteria bacterium RIFCSPLOWO2_01_FULL_43_11b</name>
    <dbReference type="NCBI Taxonomy" id="1798392"/>
    <lineage>
        <taxon>Bacteria</taxon>
        <taxon>Candidatus Gottesmaniibacteriota</taxon>
    </lineage>
</organism>
<dbReference type="EMBL" id="MFJV01000001">
    <property type="protein sequence ID" value="OGG24036.1"/>
    <property type="molecule type" value="Genomic_DNA"/>
</dbReference>
<evidence type="ECO:0000313" key="2">
    <source>
        <dbReference type="Proteomes" id="UP000178759"/>
    </source>
</evidence>
<sequence>MAKSQLRLIARDLRKSGLGIKTIAKKLGVSSSTASLWCRDIVLSPQQIQVLGKNAHDPYYGKRKVYIERQKQLKEDKIRQLFQRGIIEVAELTPRELFIAGIALYWAEGFKKDNLMGFSNSDPNMIRFMVRWLKEACNISIDRLRFRLGLNETYKDKVQPIQKYWQKILRVSDQQFQKPFFQKVKWQKIYDNPENYHGVLRIRVSKSTDLLRKIHGWIAGLYN</sequence>
<dbReference type="Proteomes" id="UP000178759">
    <property type="component" value="Unassembled WGS sequence"/>
</dbReference>
<dbReference type="AlphaFoldDB" id="A0A1F6AHF1"/>
<evidence type="ECO:0000313" key="1">
    <source>
        <dbReference type="EMBL" id="OGG24036.1"/>
    </source>
</evidence>
<gene>
    <name evidence="1" type="ORF">A3A79_02465</name>
</gene>
<reference evidence="1 2" key="1">
    <citation type="journal article" date="2016" name="Nat. Commun.">
        <title>Thousands of microbial genomes shed light on interconnected biogeochemical processes in an aquifer system.</title>
        <authorList>
            <person name="Anantharaman K."/>
            <person name="Brown C.T."/>
            <person name="Hug L.A."/>
            <person name="Sharon I."/>
            <person name="Castelle C.J."/>
            <person name="Probst A.J."/>
            <person name="Thomas B.C."/>
            <person name="Singh A."/>
            <person name="Wilkins M.J."/>
            <person name="Karaoz U."/>
            <person name="Brodie E.L."/>
            <person name="Williams K.H."/>
            <person name="Hubbard S.S."/>
            <person name="Banfield J.F."/>
        </authorList>
    </citation>
    <scope>NUCLEOTIDE SEQUENCE [LARGE SCALE GENOMIC DNA]</scope>
</reference>
<proteinExistence type="predicted"/>